<dbReference type="PROSITE" id="PS51826">
    <property type="entry name" value="PSBD"/>
    <property type="match status" value="1"/>
</dbReference>
<dbReference type="EC" id="2.3.1.-" evidence="6"/>
<evidence type="ECO:0000313" key="10">
    <source>
        <dbReference type="EMBL" id="OPZ91587.1"/>
    </source>
</evidence>
<dbReference type="InterPro" id="IPR050743">
    <property type="entry name" value="2-oxoacid_DH_E2_comp"/>
</dbReference>
<evidence type="ECO:0000256" key="6">
    <source>
        <dbReference type="RuleBase" id="RU003423"/>
    </source>
</evidence>
<protein>
    <recommendedName>
        <fullName evidence="6">Dihydrolipoamide acetyltransferase component of pyruvate dehydrogenase complex</fullName>
        <ecNumber evidence="6">2.3.1.-</ecNumber>
    </recommendedName>
</protein>
<gene>
    <name evidence="10" type="primary">pdhC</name>
    <name evidence="10" type="ORF">BWY73_01051</name>
</gene>
<keyword evidence="4 6" id="KW-0450">Lipoyl</keyword>
<dbReference type="InterPro" id="IPR011053">
    <property type="entry name" value="Single_hybrid_motif"/>
</dbReference>
<evidence type="ECO:0000256" key="1">
    <source>
        <dbReference type="ARBA" id="ARBA00001938"/>
    </source>
</evidence>
<feature type="compositionally biased region" description="Low complexity" evidence="7">
    <location>
        <begin position="98"/>
        <end position="111"/>
    </location>
</feature>
<dbReference type="EMBL" id="MWAK01000163">
    <property type="protein sequence ID" value="OPZ91587.1"/>
    <property type="molecule type" value="Genomic_DNA"/>
</dbReference>
<sequence length="392" mass="41668">MVKEIIMPKLGETMEEGFLVKWLKSEGDRVAKGEVIFEVMSDKTNFEVESPRAGILRRILVAAGDRPIPVTTVVGYLADNLEEPLPAGSVVAPAPKTGGAEPLPAAGAEGPVSGRKDDAPVAASPLARRLARELGLPLASIPGTGPGGRVTERDVRSAAEVGLKKGPPAPAASGKKRLSPMRQLIAARLSQSKREIPHYYLRRVLDVSALTAARVRLKASSPEITYTDLLVRAVAAALGEFPDLNATFENDSVTVYETVNLGLAVSVAEGLVVPVIKSAGKLSLAELVAERKRLVALARANRLQRGDLEGGTFTISNLGMYGVDSFYPIIYPPQVAILGVGAIREGLLVRDGSIMIRPLLELTLAADHRVVDGACGGRFLQRIQELIDQDGE</sequence>
<organism evidence="10">
    <name type="scientific">candidate division TA06 bacterium ADurb.Bin417</name>
    <dbReference type="NCBI Taxonomy" id="1852828"/>
    <lineage>
        <taxon>Bacteria</taxon>
        <taxon>Bacteria division TA06</taxon>
    </lineage>
</organism>
<dbReference type="PANTHER" id="PTHR43178">
    <property type="entry name" value="DIHYDROLIPOAMIDE ACETYLTRANSFERASE COMPONENT OF PYRUVATE DEHYDROGENASE COMPLEX"/>
    <property type="match status" value="1"/>
</dbReference>
<dbReference type="CDD" id="cd06849">
    <property type="entry name" value="lipoyl_domain"/>
    <property type="match status" value="1"/>
</dbReference>
<accession>A0A1V5MEB3</accession>
<evidence type="ECO:0000259" key="8">
    <source>
        <dbReference type="PROSITE" id="PS50968"/>
    </source>
</evidence>
<feature type="region of interest" description="Disordered" evidence="7">
    <location>
        <begin position="89"/>
        <end position="119"/>
    </location>
</feature>
<dbReference type="PANTHER" id="PTHR43178:SF5">
    <property type="entry name" value="LIPOAMIDE ACYLTRANSFERASE COMPONENT OF BRANCHED-CHAIN ALPHA-KETO ACID DEHYDROGENASE COMPLEX, MITOCHONDRIAL"/>
    <property type="match status" value="1"/>
</dbReference>
<dbReference type="InterPro" id="IPR001078">
    <property type="entry name" value="2-oxoacid_DH_actylTfrase"/>
</dbReference>
<dbReference type="AlphaFoldDB" id="A0A1V5MEB3"/>
<dbReference type="Gene3D" id="3.30.559.10">
    <property type="entry name" value="Chloramphenicol acetyltransferase-like domain"/>
    <property type="match status" value="1"/>
</dbReference>
<dbReference type="Pfam" id="PF00198">
    <property type="entry name" value="2-oxoacid_dh"/>
    <property type="match status" value="1"/>
</dbReference>
<comment type="cofactor">
    <cofactor evidence="1 6">
        <name>(R)-lipoate</name>
        <dbReference type="ChEBI" id="CHEBI:83088"/>
    </cofactor>
</comment>
<evidence type="ECO:0000256" key="7">
    <source>
        <dbReference type="SAM" id="MobiDB-lite"/>
    </source>
</evidence>
<dbReference type="Proteomes" id="UP000485484">
    <property type="component" value="Unassembled WGS sequence"/>
</dbReference>
<name>A0A1V5MEB3_UNCT6</name>
<evidence type="ECO:0000256" key="2">
    <source>
        <dbReference type="ARBA" id="ARBA00007317"/>
    </source>
</evidence>
<feature type="domain" description="Peripheral subunit-binding (PSBD)" evidence="9">
    <location>
        <begin position="122"/>
        <end position="159"/>
    </location>
</feature>
<comment type="similarity">
    <text evidence="2 6">Belongs to the 2-oxoacid dehydrogenase family.</text>
</comment>
<dbReference type="GO" id="GO:0031405">
    <property type="term" value="F:lipoic acid binding"/>
    <property type="evidence" value="ECO:0007669"/>
    <property type="project" value="TreeGrafter"/>
</dbReference>
<dbReference type="InterPro" id="IPR036625">
    <property type="entry name" value="E3-bd_dom_sf"/>
</dbReference>
<dbReference type="Gene3D" id="2.40.50.100">
    <property type="match status" value="1"/>
</dbReference>
<keyword evidence="3 6" id="KW-0808">Transferase</keyword>
<evidence type="ECO:0000259" key="9">
    <source>
        <dbReference type="PROSITE" id="PS51826"/>
    </source>
</evidence>
<comment type="caution">
    <text evidence="10">The sequence shown here is derived from an EMBL/GenBank/DDBJ whole genome shotgun (WGS) entry which is preliminary data.</text>
</comment>
<keyword evidence="10" id="KW-0670">Pyruvate</keyword>
<evidence type="ECO:0000256" key="5">
    <source>
        <dbReference type="ARBA" id="ARBA00023315"/>
    </source>
</evidence>
<dbReference type="GO" id="GO:0016407">
    <property type="term" value="F:acetyltransferase activity"/>
    <property type="evidence" value="ECO:0007669"/>
    <property type="project" value="TreeGrafter"/>
</dbReference>
<feature type="domain" description="Lipoyl-binding" evidence="8">
    <location>
        <begin position="2"/>
        <end position="78"/>
    </location>
</feature>
<dbReference type="PROSITE" id="PS50968">
    <property type="entry name" value="BIOTINYL_LIPOYL"/>
    <property type="match status" value="1"/>
</dbReference>
<dbReference type="GO" id="GO:0005737">
    <property type="term" value="C:cytoplasm"/>
    <property type="evidence" value="ECO:0007669"/>
    <property type="project" value="TreeGrafter"/>
</dbReference>
<reference evidence="10" key="1">
    <citation type="submission" date="2017-02" db="EMBL/GenBank/DDBJ databases">
        <title>Delving into the versatile metabolic prowess of the omnipresent phylum Bacteroidetes.</title>
        <authorList>
            <person name="Nobu M.K."/>
            <person name="Mei R."/>
            <person name="Narihiro T."/>
            <person name="Kuroda K."/>
            <person name="Liu W.-T."/>
        </authorList>
    </citation>
    <scope>NUCLEOTIDE SEQUENCE</scope>
    <source>
        <strain evidence="10">ADurb.Bin417</strain>
    </source>
</reference>
<dbReference type="InterPro" id="IPR004167">
    <property type="entry name" value="PSBD"/>
</dbReference>
<dbReference type="SUPFAM" id="SSF51230">
    <property type="entry name" value="Single hybrid motif"/>
    <property type="match status" value="1"/>
</dbReference>
<dbReference type="InterPro" id="IPR023213">
    <property type="entry name" value="CAT-like_dom_sf"/>
</dbReference>
<evidence type="ECO:0000256" key="4">
    <source>
        <dbReference type="ARBA" id="ARBA00022823"/>
    </source>
</evidence>
<dbReference type="Gene3D" id="4.10.320.10">
    <property type="entry name" value="E3-binding domain"/>
    <property type="match status" value="1"/>
</dbReference>
<dbReference type="SUPFAM" id="SSF52777">
    <property type="entry name" value="CoA-dependent acyltransferases"/>
    <property type="match status" value="1"/>
</dbReference>
<dbReference type="SUPFAM" id="SSF47005">
    <property type="entry name" value="Peripheral subunit-binding domain of 2-oxo acid dehydrogenase complex"/>
    <property type="match status" value="1"/>
</dbReference>
<dbReference type="InterPro" id="IPR003016">
    <property type="entry name" value="2-oxoA_DH_lipoyl-BS"/>
</dbReference>
<proteinExistence type="inferred from homology"/>
<dbReference type="PROSITE" id="PS00189">
    <property type="entry name" value="LIPOYL"/>
    <property type="match status" value="1"/>
</dbReference>
<dbReference type="InterPro" id="IPR000089">
    <property type="entry name" value="Biotin_lipoyl"/>
</dbReference>
<dbReference type="Pfam" id="PF02817">
    <property type="entry name" value="E3_binding"/>
    <property type="match status" value="1"/>
</dbReference>
<keyword evidence="5 6" id="KW-0012">Acyltransferase</keyword>
<dbReference type="Pfam" id="PF00364">
    <property type="entry name" value="Biotin_lipoyl"/>
    <property type="match status" value="1"/>
</dbReference>
<evidence type="ECO:0000256" key="3">
    <source>
        <dbReference type="ARBA" id="ARBA00022679"/>
    </source>
</evidence>